<dbReference type="Pfam" id="PF16862">
    <property type="entry name" value="Glyco_hydro_79C"/>
    <property type="match status" value="1"/>
</dbReference>
<dbReference type="GO" id="GO:0016787">
    <property type="term" value="F:hydrolase activity"/>
    <property type="evidence" value="ECO:0007669"/>
    <property type="project" value="UniProtKB-KW"/>
</dbReference>
<dbReference type="InterPro" id="IPR052974">
    <property type="entry name" value="GH79_Enzymes"/>
</dbReference>
<accession>A0A6G1GUS6</accession>
<protein>
    <submittedName>
        <fullName evidence="3">Glycoside hydrolase family 79 protein</fullName>
    </submittedName>
</protein>
<evidence type="ECO:0000313" key="3">
    <source>
        <dbReference type="EMBL" id="KAF1984509.1"/>
    </source>
</evidence>
<dbReference type="OrthoDB" id="2831684at2759"/>
<feature type="chain" id="PRO_5026232998" evidence="1">
    <location>
        <begin position="22"/>
        <end position="522"/>
    </location>
</feature>
<evidence type="ECO:0000313" key="4">
    <source>
        <dbReference type="Proteomes" id="UP000800041"/>
    </source>
</evidence>
<dbReference type="EMBL" id="ML977167">
    <property type="protein sequence ID" value="KAF1984509.1"/>
    <property type="molecule type" value="Genomic_DNA"/>
</dbReference>
<proteinExistence type="predicted"/>
<feature type="signal peptide" evidence="1">
    <location>
        <begin position="1"/>
        <end position="21"/>
    </location>
</feature>
<keyword evidence="3" id="KW-0378">Hydrolase</keyword>
<keyword evidence="4" id="KW-1185">Reference proteome</keyword>
<gene>
    <name evidence="3" type="ORF">K402DRAFT_380694</name>
</gene>
<keyword evidence="1" id="KW-0732">Signal</keyword>
<name>A0A6G1GUS6_9PEZI</name>
<dbReference type="AlphaFoldDB" id="A0A6G1GUS6"/>
<dbReference type="Gene3D" id="3.20.20.80">
    <property type="entry name" value="Glycosidases"/>
    <property type="match status" value="1"/>
</dbReference>
<feature type="domain" description="Beta-glucuronidase C-terminal" evidence="2">
    <location>
        <begin position="404"/>
        <end position="517"/>
    </location>
</feature>
<sequence length="522" mass="55778">MSSLALLSIGFVSLLVGLALAQQTTLTPVGTPLPPPQGPFINISATPFEASQPVSKAFISYSIESSSFPYFTGNVTSPNAFSLTLLENIGNLTGTKPYIRVGGKPQDLAVYDGSQTAAMIETVDPATLSIGPSYFDSFKTWPDTKFIYGFNLAKSTTNKAQKQLLASVPKACQALGQSKLLYWELGNEPDLYKTSGARSSTWNEAKYAREWRTLASDIQNAMLEACPELARDRLYQFIAPSFAGTTNSLDPVKVFQKGLNDDKDISEISMHHTVDTTASNHPAIISSFSKLLPLKSQLLSQNLPFTLVSSFASATNSDTFASALLTLDATLYAASQNITRLHQHLSTDHPSSLWQPLTTSLSPKGTRAPYYAHIAAASTLGNLTPGNVQIAHIASKTLNDTDAAYAVYSAGKLVRIMVINLLDYSPSSNSSSPAPARPKTRYNLALPKSCAGIGIVNRLTASGSQAVTGVTWNGMSFNWEIEGGKGKILGNTTRNEWIAVGSNGVVFLDVVASGAALVKVNC</sequence>
<dbReference type="PANTHER" id="PTHR36183">
    <property type="entry name" value="BETA-GLUCURONIDASE"/>
    <property type="match status" value="1"/>
</dbReference>
<dbReference type="InterPro" id="IPR017853">
    <property type="entry name" value="GH"/>
</dbReference>
<dbReference type="InterPro" id="IPR031728">
    <property type="entry name" value="GlcAase_C"/>
</dbReference>
<reference evidence="3" key="1">
    <citation type="journal article" date="2020" name="Stud. Mycol.">
        <title>101 Dothideomycetes genomes: a test case for predicting lifestyles and emergence of pathogens.</title>
        <authorList>
            <person name="Haridas S."/>
            <person name="Albert R."/>
            <person name="Binder M."/>
            <person name="Bloem J."/>
            <person name="Labutti K."/>
            <person name="Salamov A."/>
            <person name="Andreopoulos B."/>
            <person name="Baker S."/>
            <person name="Barry K."/>
            <person name="Bills G."/>
            <person name="Bluhm B."/>
            <person name="Cannon C."/>
            <person name="Castanera R."/>
            <person name="Culley D."/>
            <person name="Daum C."/>
            <person name="Ezra D."/>
            <person name="Gonzalez J."/>
            <person name="Henrissat B."/>
            <person name="Kuo A."/>
            <person name="Liang C."/>
            <person name="Lipzen A."/>
            <person name="Lutzoni F."/>
            <person name="Magnuson J."/>
            <person name="Mondo S."/>
            <person name="Nolan M."/>
            <person name="Ohm R."/>
            <person name="Pangilinan J."/>
            <person name="Park H.-J."/>
            <person name="Ramirez L."/>
            <person name="Alfaro M."/>
            <person name="Sun H."/>
            <person name="Tritt A."/>
            <person name="Yoshinaga Y."/>
            <person name="Zwiers L.-H."/>
            <person name="Turgeon B."/>
            <person name="Goodwin S."/>
            <person name="Spatafora J."/>
            <person name="Crous P."/>
            <person name="Grigoriev I."/>
        </authorList>
    </citation>
    <scope>NUCLEOTIDE SEQUENCE</scope>
    <source>
        <strain evidence="3">CBS 113979</strain>
    </source>
</reference>
<evidence type="ECO:0000256" key="1">
    <source>
        <dbReference type="SAM" id="SignalP"/>
    </source>
</evidence>
<dbReference type="SUPFAM" id="SSF51445">
    <property type="entry name" value="(Trans)glycosidases"/>
    <property type="match status" value="1"/>
</dbReference>
<organism evidence="3 4">
    <name type="scientific">Aulographum hederae CBS 113979</name>
    <dbReference type="NCBI Taxonomy" id="1176131"/>
    <lineage>
        <taxon>Eukaryota</taxon>
        <taxon>Fungi</taxon>
        <taxon>Dikarya</taxon>
        <taxon>Ascomycota</taxon>
        <taxon>Pezizomycotina</taxon>
        <taxon>Dothideomycetes</taxon>
        <taxon>Pleosporomycetidae</taxon>
        <taxon>Aulographales</taxon>
        <taxon>Aulographaceae</taxon>
    </lineage>
</organism>
<dbReference type="Proteomes" id="UP000800041">
    <property type="component" value="Unassembled WGS sequence"/>
</dbReference>
<dbReference type="PANTHER" id="PTHR36183:SF2">
    <property type="entry name" value="BETA-GLUCURONIDASE C-TERMINAL DOMAIN-CONTAINING PROTEIN"/>
    <property type="match status" value="1"/>
</dbReference>
<evidence type="ECO:0000259" key="2">
    <source>
        <dbReference type="Pfam" id="PF16862"/>
    </source>
</evidence>